<dbReference type="Gene3D" id="1.10.260.40">
    <property type="entry name" value="lambda repressor-like DNA-binding domains"/>
    <property type="match status" value="1"/>
</dbReference>
<evidence type="ECO:0000313" key="5">
    <source>
        <dbReference type="Proteomes" id="UP000512167"/>
    </source>
</evidence>
<dbReference type="KEGG" id="tbk:HF295_05710"/>
<feature type="transmembrane region" description="Helical" evidence="2">
    <location>
        <begin position="144"/>
        <end position="165"/>
    </location>
</feature>
<dbReference type="PROSITE" id="PS50943">
    <property type="entry name" value="HTH_CROC1"/>
    <property type="match status" value="1"/>
</dbReference>
<dbReference type="PANTHER" id="PTHR46558:SF13">
    <property type="entry name" value="HTH-TYPE TRANSCRIPTIONAL REGULATOR IMMR"/>
    <property type="match status" value="1"/>
</dbReference>
<keyword evidence="2" id="KW-0812">Transmembrane</keyword>
<evidence type="ECO:0000259" key="3">
    <source>
        <dbReference type="PROSITE" id="PS50943"/>
    </source>
</evidence>
<dbReference type="RefSeq" id="WP_312031215.1">
    <property type="nucleotide sequence ID" value="NZ_CP051151.1"/>
</dbReference>
<dbReference type="PANTHER" id="PTHR46558">
    <property type="entry name" value="TRACRIPTIONAL REGULATORY PROTEIN-RELATED-RELATED"/>
    <property type="match status" value="1"/>
</dbReference>
<evidence type="ECO:0000256" key="1">
    <source>
        <dbReference type="ARBA" id="ARBA00023125"/>
    </source>
</evidence>
<gene>
    <name evidence="4" type="ORF">HF295_05710</name>
</gene>
<name>A0A7L6N4F4_9MOLU</name>
<dbReference type="InterPro" id="IPR010982">
    <property type="entry name" value="Lambda_DNA-bd_dom_sf"/>
</dbReference>
<dbReference type="SMART" id="SM00530">
    <property type="entry name" value="HTH_XRE"/>
    <property type="match status" value="1"/>
</dbReference>
<dbReference type="Proteomes" id="UP000512167">
    <property type="component" value="Chromosome"/>
</dbReference>
<dbReference type="EMBL" id="CP051151">
    <property type="protein sequence ID" value="QLY40382.1"/>
    <property type="molecule type" value="Genomic_DNA"/>
</dbReference>
<dbReference type="CDD" id="cd00093">
    <property type="entry name" value="HTH_XRE"/>
    <property type="match status" value="1"/>
</dbReference>
<keyword evidence="2" id="KW-0472">Membrane</keyword>
<proteinExistence type="predicted"/>
<dbReference type="InterPro" id="IPR001387">
    <property type="entry name" value="Cro/C1-type_HTH"/>
</dbReference>
<reference evidence="4 5" key="1">
    <citation type="submission" date="2020-04" db="EMBL/GenBank/DDBJ databases">
        <authorList>
            <person name="Zheng R.K."/>
            <person name="Sun C.M."/>
        </authorList>
    </citation>
    <scope>NUCLEOTIDE SEQUENCE [LARGE SCALE GENOMIC DNA]</scope>
    <source>
        <strain evidence="5">zrk29</strain>
    </source>
</reference>
<evidence type="ECO:0000256" key="2">
    <source>
        <dbReference type="SAM" id="Phobius"/>
    </source>
</evidence>
<dbReference type="Pfam" id="PF01381">
    <property type="entry name" value="HTH_3"/>
    <property type="match status" value="1"/>
</dbReference>
<keyword evidence="2" id="KW-1133">Transmembrane helix</keyword>
<sequence length="175" mass="20000">MTIGQKIKLKRESLSLSQEQLAHLLNTSRQTIYHWENDITSPNMNDLQKLVSALQTDFDYFFKNTPDHEINNVDEVVSDIYRGVKRHWRKAYISLFISGGLFTGMGILIRIIFGMMFPSPEIPNEINGTPVTTNVFEPAGIFKAFSSFIIGIGLLLIIGGIILFIKDRKKQKEYM</sequence>
<keyword evidence="1" id="KW-0238">DNA-binding</keyword>
<dbReference type="SUPFAM" id="SSF47413">
    <property type="entry name" value="lambda repressor-like DNA-binding domains"/>
    <property type="match status" value="1"/>
</dbReference>
<keyword evidence="5" id="KW-1185">Reference proteome</keyword>
<feature type="transmembrane region" description="Helical" evidence="2">
    <location>
        <begin position="91"/>
        <end position="113"/>
    </location>
</feature>
<dbReference type="GO" id="GO:0003677">
    <property type="term" value="F:DNA binding"/>
    <property type="evidence" value="ECO:0007669"/>
    <property type="project" value="UniProtKB-KW"/>
</dbReference>
<accession>A0A7L6N4F4</accession>
<organism evidence="4 5">
    <name type="scientific">Hujiaoplasma nucleasis</name>
    <dbReference type="NCBI Taxonomy" id="2725268"/>
    <lineage>
        <taxon>Bacteria</taxon>
        <taxon>Bacillati</taxon>
        <taxon>Mycoplasmatota</taxon>
        <taxon>Mollicutes</taxon>
        <taxon>Candidatus Izemoplasmatales</taxon>
        <taxon>Hujiaoplasmataceae</taxon>
        <taxon>Hujiaoplasma</taxon>
    </lineage>
</organism>
<dbReference type="AlphaFoldDB" id="A0A7L6N4F4"/>
<feature type="domain" description="HTH cro/C1-type" evidence="3">
    <location>
        <begin position="7"/>
        <end position="61"/>
    </location>
</feature>
<evidence type="ECO:0000313" key="4">
    <source>
        <dbReference type="EMBL" id="QLY40382.1"/>
    </source>
</evidence>
<protein>
    <submittedName>
        <fullName evidence="4">Helix-turn-helix domain-containing protein</fullName>
    </submittedName>
</protein>